<evidence type="ECO:0000256" key="3">
    <source>
        <dbReference type="RuleBase" id="RU003616"/>
    </source>
</evidence>
<reference evidence="6 7" key="1">
    <citation type="submission" date="2016-02" db="EMBL/GenBank/DDBJ databases">
        <title>Biosynthesis of antibiotic leucinostatins and their inhibition on Phytophthora in bio-control Purpureocillium lilacinum.</title>
        <authorList>
            <person name="Wang G."/>
            <person name="Liu Z."/>
            <person name="Lin R."/>
            <person name="Li E."/>
            <person name="Mao Z."/>
            <person name="Ling J."/>
            <person name="Yin W."/>
            <person name="Xie B."/>
        </authorList>
    </citation>
    <scope>NUCLEOTIDE SEQUENCE [LARGE SCALE GENOMIC DNA]</scope>
    <source>
        <strain evidence="6">PLFJ-1</strain>
    </source>
</reference>
<dbReference type="InterPro" id="IPR031107">
    <property type="entry name" value="Small_HSP"/>
</dbReference>
<evidence type="ECO:0000259" key="5">
    <source>
        <dbReference type="PROSITE" id="PS01031"/>
    </source>
</evidence>
<evidence type="ECO:0000313" key="6">
    <source>
        <dbReference type="EMBL" id="OAQ63818.1"/>
    </source>
</evidence>
<accession>A0A179FEQ3</accession>
<dbReference type="STRING" id="33203.A0A179FEQ3"/>
<dbReference type="Proteomes" id="UP000078340">
    <property type="component" value="Unassembled WGS sequence"/>
</dbReference>
<dbReference type="InterPro" id="IPR008978">
    <property type="entry name" value="HSP20-like_chaperone"/>
</dbReference>
<evidence type="ECO:0000256" key="1">
    <source>
        <dbReference type="ARBA" id="ARBA00023016"/>
    </source>
</evidence>
<dbReference type="Pfam" id="PF00011">
    <property type="entry name" value="HSP20"/>
    <property type="match status" value="1"/>
</dbReference>
<protein>
    <submittedName>
        <fullName evidence="6">Heat shock protein</fullName>
    </submittedName>
</protein>
<evidence type="ECO:0000256" key="4">
    <source>
        <dbReference type="SAM" id="MobiDB-lite"/>
    </source>
</evidence>
<dbReference type="PROSITE" id="PS01031">
    <property type="entry name" value="SHSP"/>
    <property type="match status" value="1"/>
</dbReference>
<dbReference type="EMBL" id="LSBI01000029">
    <property type="protein sequence ID" value="OAQ63818.1"/>
    <property type="molecule type" value="Genomic_DNA"/>
</dbReference>
<name>A0A179FEQ3_PURLI</name>
<proteinExistence type="inferred from homology"/>
<dbReference type="SUPFAM" id="SSF49764">
    <property type="entry name" value="HSP20-like chaperones"/>
    <property type="match status" value="1"/>
</dbReference>
<feature type="region of interest" description="Disordered" evidence="4">
    <location>
        <begin position="92"/>
        <end position="142"/>
    </location>
</feature>
<dbReference type="CDD" id="cd06464">
    <property type="entry name" value="ACD_sHsps-like"/>
    <property type="match status" value="1"/>
</dbReference>
<keyword evidence="1 6" id="KW-0346">Stress response</keyword>
<sequence>MAFFARNFYNPDASFAPLFRLLDEFDAYSRPVNGNGHHRRSALPVWQPKFDVRETGERYELHGELPGMNKDQVQIEFTEPQTMVVRGRVERSYTTGTPPAGLLKDAPQSKAIAEGGDERASQSRHASVEDEGAGATKTSGTEVVDKKTEVAAQEPGDTAKYWLSERSVGEFSRTFNFPGSIDQEAVSASFKDGILSIAVPKATRHGSRHITIN</sequence>
<dbReference type="InterPro" id="IPR002068">
    <property type="entry name" value="A-crystallin/Hsp20_dom"/>
</dbReference>
<dbReference type="PANTHER" id="PTHR11527">
    <property type="entry name" value="HEAT-SHOCK PROTEIN 20 FAMILY MEMBER"/>
    <property type="match status" value="1"/>
</dbReference>
<evidence type="ECO:0000313" key="7">
    <source>
        <dbReference type="Proteomes" id="UP000078340"/>
    </source>
</evidence>
<gene>
    <name evidence="6" type="ORF">VFPFJ_11348</name>
</gene>
<dbReference type="AlphaFoldDB" id="A0A179FEQ3"/>
<dbReference type="OMA" id="FRPFFRM"/>
<comment type="similarity">
    <text evidence="2 3">Belongs to the small heat shock protein (HSP20) family.</text>
</comment>
<evidence type="ECO:0000256" key="2">
    <source>
        <dbReference type="PROSITE-ProRule" id="PRU00285"/>
    </source>
</evidence>
<organism evidence="6 7">
    <name type="scientific">Purpureocillium lilacinum</name>
    <name type="common">Paecilomyces lilacinus</name>
    <dbReference type="NCBI Taxonomy" id="33203"/>
    <lineage>
        <taxon>Eukaryota</taxon>
        <taxon>Fungi</taxon>
        <taxon>Dikarya</taxon>
        <taxon>Ascomycota</taxon>
        <taxon>Pezizomycotina</taxon>
        <taxon>Sordariomycetes</taxon>
        <taxon>Hypocreomycetidae</taxon>
        <taxon>Hypocreales</taxon>
        <taxon>Ophiocordycipitaceae</taxon>
        <taxon>Purpureocillium</taxon>
    </lineage>
</organism>
<feature type="domain" description="SHSP" evidence="5">
    <location>
        <begin position="41"/>
        <end position="213"/>
    </location>
</feature>
<dbReference type="Gene3D" id="2.60.40.790">
    <property type="match status" value="1"/>
</dbReference>
<comment type="caution">
    <text evidence="6">The sequence shown here is derived from an EMBL/GenBank/DDBJ whole genome shotgun (WGS) entry which is preliminary data.</text>
</comment>